<protein>
    <submittedName>
        <fullName evidence="2">Ti plasmid pTi15955 T-DNA region</fullName>
    </submittedName>
</protein>
<geneLocation type="plasmid" evidence="2">
    <name>Ti</name>
</geneLocation>
<accession>Q44398</accession>
<keyword evidence="1" id="KW-0472">Membrane</keyword>
<feature type="transmembrane region" description="Helical" evidence="1">
    <location>
        <begin position="32"/>
        <end position="53"/>
    </location>
</feature>
<organism evidence="2">
    <name type="scientific">Agrobacterium tumefaciens</name>
    <dbReference type="NCBI Taxonomy" id="358"/>
    <lineage>
        <taxon>Bacteria</taxon>
        <taxon>Pseudomonadati</taxon>
        <taxon>Pseudomonadota</taxon>
        <taxon>Alphaproteobacteria</taxon>
        <taxon>Hyphomicrobiales</taxon>
        <taxon>Rhizobiaceae</taxon>
        <taxon>Rhizobium/Agrobacterium group</taxon>
        <taxon>Agrobacterium</taxon>
        <taxon>Agrobacterium tumefaciens complex</taxon>
    </lineage>
</organism>
<sequence>MGCACYTTLQITLKCMIIANVKCKMKGRILDIIRSIFSSTFLSVILFSCLNFTNSFFNVEKREGPLRNSCNLTVKIFNHLQWNTIYAFLEFGNKETTFL</sequence>
<evidence type="ECO:0000313" key="2">
    <source>
        <dbReference type="EMBL" id="CAA25181.1"/>
    </source>
</evidence>
<keyword evidence="2" id="KW-0614">Plasmid</keyword>
<dbReference type="AlphaFoldDB" id="Q44398"/>
<reference evidence="2" key="2">
    <citation type="journal article" date="1993" name="Mol. Microbiol.">
        <title>The virA promoter is a host-range determinant in Agrobacterium tumefaciens.</title>
        <authorList>
            <person name="Turk S.C.H.J."/>
            <person name="Nester E.W."/>
            <person name="Hooykaas P.J.J."/>
        </authorList>
    </citation>
    <scope>NUCLEOTIDE SEQUENCE</scope>
    <source>
        <plasmid evidence="2">Ti</plasmid>
    </source>
</reference>
<proteinExistence type="predicted"/>
<dbReference type="PIR" id="S28701">
    <property type="entry name" value="S28701"/>
</dbReference>
<keyword evidence="1" id="KW-1133">Transmembrane helix</keyword>
<name>Q44398_AGRTU</name>
<reference evidence="2" key="3">
    <citation type="journal article" date="1993" name="Plant J.">
        <title>Tissue-specific and wound-inducible pattern of expression of the mannopine synthase promoter is determined by the interaction between positive and negative cis-regulatory elements.</title>
        <authorList>
            <person name="Guevara-Garcia A."/>
            <person name="Mosqueda-cano G."/>
            <person name="Argueello-Astorga G."/>
            <person name="Simpson J."/>
            <person name="Herrera-Estrella L."/>
        </authorList>
    </citation>
    <scope>NUCLEOTIDE SEQUENCE</scope>
    <source>
        <plasmid evidence="2">Ti</plasmid>
    </source>
</reference>
<dbReference type="EMBL" id="X00493">
    <property type="protein sequence ID" value="CAA25181.1"/>
    <property type="molecule type" value="Genomic_DNA"/>
</dbReference>
<reference evidence="2" key="1">
    <citation type="journal article" date="1983" name="Plant Mol. Biol.">
        <title>Nucleotide sequence of the T-DNA region from the Agrobacterium tumefaciens octopine Ti plasmid pTi15955.</title>
        <authorList>
            <person name="Barker R.F."/>
            <person name="Idler K.B."/>
            <person name="Thompson D.V."/>
            <person name="Kemp J.D."/>
        </authorList>
    </citation>
    <scope>NUCLEOTIDE SEQUENCE</scope>
    <source>
        <plasmid evidence="2">Ti</plasmid>
    </source>
</reference>
<keyword evidence="1" id="KW-0812">Transmembrane</keyword>
<evidence type="ECO:0000256" key="1">
    <source>
        <dbReference type="SAM" id="Phobius"/>
    </source>
</evidence>